<feature type="domain" description="EAL" evidence="2">
    <location>
        <begin position="246"/>
        <end position="501"/>
    </location>
</feature>
<keyword evidence="1" id="KW-0812">Transmembrane</keyword>
<dbReference type="AlphaFoldDB" id="A0A1H3LL10"/>
<evidence type="ECO:0000313" key="5">
    <source>
        <dbReference type="Proteomes" id="UP000199026"/>
    </source>
</evidence>
<feature type="transmembrane region" description="Helical" evidence="1">
    <location>
        <begin position="20"/>
        <end position="39"/>
    </location>
</feature>
<keyword evidence="5" id="KW-1185">Reference proteome</keyword>
<dbReference type="InterPro" id="IPR001633">
    <property type="entry name" value="EAL_dom"/>
</dbReference>
<dbReference type="NCBIfam" id="TIGR00254">
    <property type="entry name" value="GGDEF"/>
    <property type="match status" value="1"/>
</dbReference>
<dbReference type="PANTHER" id="PTHR33121:SF70">
    <property type="entry name" value="SIGNALING PROTEIN YKOW"/>
    <property type="match status" value="1"/>
</dbReference>
<dbReference type="InterPro" id="IPR035919">
    <property type="entry name" value="EAL_sf"/>
</dbReference>
<dbReference type="InterPro" id="IPR000160">
    <property type="entry name" value="GGDEF_dom"/>
</dbReference>
<dbReference type="PROSITE" id="PS50883">
    <property type="entry name" value="EAL"/>
    <property type="match status" value="1"/>
</dbReference>
<dbReference type="SUPFAM" id="SSF55073">
    <property type="entry name" value="Nucleotide cyclase"/>
    <property type="match status" value="1"/>
</dbReference>
<dbReference type="STRING" id="576131.SAMN05444486_1038"/>
<evidence type="ECO:0000256" key="1">
    <source>
        <dbReference type="SAM" id="Phobius"/>
    </source>
</evidence>
<dbReference type="PROSITE" id="PS50887">
    <property type="entry name" value="GGDEF"/>
    <property type="match status" value="1"/>
</dbReference>
<evidence type="ECO:0000259" key="3">
    <source>
        <dbReference type="PROSITE" id="PS50887"/>
    </source>
</evidence>
<feature type="domain" description="GGDEF" evidence="3">
    <location>
        <begin position="101"/>
        <end position="237"/>
    </location>
</feature>
<gene>
    <name evidence="4" type="ORF">SAMN05444486_1038</name>
</gene>
<dbReference type="Pfam" id="PF00990">
    <property type="entry name" value="GGDEF"/>
    <property type="match status" value="1"/>
</dbReference>
<dbReference type="CDD" id="cd01948">
    <property type="entry name" value="EAL"/>
    <property type="match status" value="1"/>
</dbReference>
<dbReference type="SUPFAM" id="SSF141868">
    <property type="entry name" value="EAL domain-like"/>
    <property type="match status" value="1"/>
</dbReference>
<evidence type="ECO:0000313" key="4">
    <source>
        <dbReference type="EMBL" id="SDY64990.1"/>
    </source>
</evidence>
<name>A0A1H3LL10_9RHOB</name>
<dbReference type="Proteomes" id="UP000199026">
    <property type="component" value="Unassembled WGS sequence"/>
</dbReference>
<dbReference type="PANTHER" id="PTHR33121">
    <property type="entry name" value="CYCLIC DI-GMP PHOSPHODIESTERASE PDEF"/>
    <property type="match status" value="1"/>
</dbReference>
<keyword evidence="1" id="KW-0472">Membrane</keyword>
<reference evidence="4 5" key="1">
    <citation type="submission" date="2016-10" db="EMBL/GenBank/DDBJ databases">
        <authorList>
            <person name="de Groot N.N."/>
        </authorList>
    </citation>
    <scope>NUCLEOTIDE SEQUENCE [LARGE SCALE GENOMIC DNA]</scope>
    <source>
        <strain evidence="4 5">DSM 24677</strain>
    </source>
</reference>
<dbReference type="InterPro" id="IPR029787">
    <property type="entry name" value="Nucleotide_cyclase"/>
</dbReference>
<accession>A0A1H3LL10</accession>
<dbReference type="Gene3D" id="3.30.70.270">
    <property type="match status" value="1"/>
</dbReference>
<keyword evidence="1" id="KW-1133">Transmembrane helix</keyword>
<dbReference type="InterPro" id="IPR043128">
    <property type="entry name" value="Rev_trsase/Diguanyl_cyclase"/>
</dbReference>
<dbReference type="Pfam" id="PF00563">
    <property type="entry name" value="EAL"/>
    <property type="match status" value="1"/>
</dbReference>
<evidence type="ECO:0000259" key="2">
    <source>
        <dbReference type="PROSITE" id="PS50883"/>
    </source>
</evidence>
<sequence length="516" mass="56784">MALHRRDALRTSSKRLSSWLLGAHMLAFVPAIALSAFWIAGEHALVMVALGLPILYLLTGTLNEAHAAKTREVDATTGLPMIDQLENDAEEMIISCSEAGRKSALFFIQLEEFEALVQRYGQEATGALLERLGERFRALLREHDTVYWLGGARFAILIAPVPQFELESAVQLSSRLQSAAEEPVSVNMQALFVSAAVGFCLSTRSPEGTASAWMRASETALNEATRNNPSSIRAYSAEMGETSMKREALMREAFFALDNGEISPWFQPQISTDTGRVTGFEALARWHHPKRGTVAPADFLPALQDTGQMERLGEVVLYGALTALKTWDRAGFYVPCVAVNFTPEELRNPKLAEKIRWDLDRFDLSPDRLTIEVLETIVAGSPEDAAARNLAALAKLGCRIDLDDFGTGHASITAIRRFTIERIKIDRSFISRVDKDQEQQRMVSAIQTMAERLGLETLAEGVETSGEHAMLGQLGCAHVQGFAIARPMPFDDTLAWLTQHNTKLGTLPQIRGGTAI</sequence>
<dbReference type="EMBL" id="FNPR01000003">
    <property type="protein sequence ID" value="SDY64990.1"/>
    <property type="molecule type" value="Genomic_DNA"/>
</dbReference>
<proteinExistence type="predicted"/>
<dbReference type="Gene3D" id="3.20.20.450">
    <property type="entry name" value="EAL domain"/>
    <property type="match status" value="1"/>
</dbReference>
<protein>
    <submittedName>
        <fullName evidence="4">Diguanylate cyclase/phosphodiesterase</fullName>
    </submittedName>
</protein>
<dbReference type="SMART" id="SM00052">
    <property type="entry name" value="EAL"/>
    <property type="match status" value="1"/>
</dbReference>
<dbReference type="InterPro" id="IPR050706">
    <property type="entry name" value="Cyclic-di-GMP_PDE-like"/>
</dbReference>
<dbReference type="GO" id="GO:0071111">
    <property type="term" value="F:cyclic-guanylate-specific phosphodiesterase activity"/>
    <property type="evidence" value="ECO:0007669"/>
    <property type="project" value="InterPro"/>
</dbReference>
<organism evidence="4 5">
    <name type="scientific">Lentibacter algarum</name>
    <dbReference type="NCBI Taxonomy" id="576131"/>
    <lineage>
        <taxon>Bacteria</taxon>
        <taxon>Pseudomonadati</taxon>
        <taxon>Pseudomonadota</taxon>
        <taxon>Alphaproteobacteria</taxon>
        <taxon>Rhodobacterales</taxon>
        <taxon>Roseobacteraceae</taxon>
        <taxon>Lentibacter</taxon>
    </lineage>
</organism>
<dbReference type="SMART" id="SM00267">
    <property type="entry name" value="GGDEF"/>
    <property type="match status" value="1"/>
</dbReference>